<name>A0ABV0B497_9ACTN</name>
<reference evidence="1 2" key="1">
    <citation type="submission" date="2024-05" db="EMBL/GenBank/DDBJ databases">
        <title>Microbispora sp.ZYX-F-249.</title>
        <authorList>
            <person name="Xie H."/>
        </authorList>
    </citation>
    <scope>NUCLEOTIDE SEQUENCE [LARGE SCALE GENOMIC DNA]</scope>
    <source>
        <strain evidence="1 2">ZYX-F-249</strain>
    </source>
</reference>
<gene>
    <name evidence="1" type="ORF">AAH991_39310</name>
</gene>
<proteinExistence type="predicted"/>
<evidence type="ECO:0000313" key="1">
    <source>
        <dbReference type="EMBL" id="MEN3541216.1"/>
    </source>
</evidence>
<dbReference type="InterPro" id="IPR035992">
    <property type="entry name" value="Ricin_B-like_lectins"/>
</dbReference>
<dbReference type="Proteomes" id="UP001447516">
    <property type="component" value="Unassembled WGS sequence"/>
</dbReference>
<dbReference type="SUPFAM" id="SSF50370">
    <property type="entry name" value="Ricin B-like lectins"/>
    <property type="match status" value="1"/>
</dbReference>
<feature type="non-terminal residue" evidence="1">
    <location>
        <position position="1"/>
    </location>
</feature>
<evidence type="ECO:0000313" key="2">
    <source>
        <dbReference type="Proteomes" id="UP001447516"/>
    </source>
</evidence>
<dbReference type="EMBL" id="JBDJAW010000084">
    <property type="protein sequence ID" value="MEN3541216.1"/>
    <property type="molecule type" value="Genomic_DNA"/>
</dbReference>
<accession>A0ABV0B497</accession>
<keyword evidence="2" id="KW-1185">Reference proteome</keyword>
<dbReference type="PROSITE" id="PS50231">
    <property type="entry name" value="RICIN_B_LECTIN"/>
    <property type="match status" value="1"/>
</dbReference>
<comment type="caution">
    <text evidence="1">The sequence shown here is derived from an EMBL/GenBank/DDBJ whole genome shotgun (WGS) entry which is preliminary data.</text>
</comment>
<dbReference type="Gene3D" id="2.80.10.50">
    <property type="match status" value="1"/>
</dbReference>
<organism evidence="1 2">
    <name type="scientific">Microbispora maris</name>
    <dbReference type="NCBI Taxonomy" id="3144104"/>
    <lineage>
        <taxon>Bacteria</taxon>
        <taxon>Bacillati</taxon>
        <taxon>Actinomycetota</taxon>
        <taxon>Actinomycetes</taxon>
        <taxon>Streptosporangiales</taxon>
        <taxon>Streptosporangiaceae</taxon>
        <taxon>Microbispora</taxon>
    </lineage>
</organism>
<sequence>SGAGTANGAKVQIWTCNGQNNQKWTRV</sequence>
<protein>
    <submittedName>
        <fullName evidence="1">RICIN domain-containing protein</fullName>
    </submittedName>
</protein>